<feature type="domain" description="Response regulatory" evidence="5">
    <location>
        <begin position="1155"/>
        <end position="1313"/>
    </location>
</feature>
<dbReference type="SUPFAM" id="SSF52172">
    <property type="entry name" value="CheY-like"/>
    <property type="match status" value="1"/>
</dbReference>
<dbReference type="InterPro" id="IPR000014">
    <property type="entry name" value="PAS"/>
</dbReference>
<name>A0A9P4LHW3_9PLEO</name>
<dbReference type="SUPFAM" id="SSF55874">
    <property type="entry name" value="ATPase domain of HSP90 chaperone/DNA topoisomerase II/histidine kinase"/>
    <property type="match status" value="1"/>
</dbReference>
<dbReference type="EMBL" id="ML978228">
    <property type="protein sequence ID" value="KAF2027286.1"/>
    <property type="molecule type" value="Genomic_DNA"/>
</dbReference>
<feature type="compositionally biased region" description="Basic and acidic residues" evidence="3">
    <location>
        <begin position="10"/>
        <end position="23"/>
    </location>
</feature>
<comment type="caution">
    <text evidence="7">The sequence shown here is derived from an EMBL/GenBank/DDBJ whole genome shotgun (WGS) entry which is preliminary data.</text>
</comment>
<feature type="modified residue" description="4-aspartylphosphate" evidence="2">
    <location>
        <position position="1242"/>
    </location>
</feature>
<dbReference type="Gene3D" id="3.30.450.20">
    <property type="entry name" value="PAS domain"/>
    <property type="match status" value="2"/>
</dbReference>
<dbReference type="PANTHER" id="PTHR43719:SF30">
    <property type="entry name" value="TWO-COMPONENT SYSTEM RESPONSE REGULATOR"/>
    <property type="match status" value="1"/>
</dbReference>
<dbReference type="InterPro" id="IPR005467">
    <property type="entry name" value="His_kinase_dom"/>
</dbReference>
<dbReference type="GO" id="GO:0000155">
    <property type="term" value="F:phosphorelay sensor kinase activity"/>
    <property type="evidence" value="ECO:0007669"/>
    <property type="project" value="InterPro"/>
</dbReference>
<dbReference type="PROSITE" id="PS50110">
    <property type="entry name" value="RESPONSE_REGULATORY"/>
    <property type="match status" value="1"/>
</dbReference>
<feature type="domain" description="PAS" evidence="6">
    <location>
        <begin position="594"/>
        <end position="665"/>
    </location>
</feature>
<keyword evidence="1 2" id="KW-0597">Phosphoprotein</keyword>
<gene>
    <name evidence="7" type="ORF">EK21DRAFT_114917</name>
</gene>
<dbReference type="InterPro" id="IPR003661">
    <property type="entry name" value="HisK_dim/P_dom"/>
</dbReference>
<keyword evidence="7" id="KW-0418">Kinase</keyword>
<dbReference type="SUPFAM" id="SSF47384">
    <property type="entry name" value="Homodimeric domain of signal transducing histidine kinase"/>
    <property type="match status" value="1"/>
</dbReference>
<dbReference type="OrthoDB" id="60033at2759"/>
<dbReference type="Gene3D" id="3.30.565.10">
    <property type="entry name" value="Histidine kinase-like ATPase, C-terminal domain"/>
    <property type="match status" value="1"/>
</dbReference>
<evidence type="ECO:0000256" key="3">
    <source>
        <dbReference type="SAM" id="MobiDB-lite"/>
    </source>
</evidence>
<dbReference type="Pfam" id="PF26131">
    <property type="entry name" value="PAS-like"/>
    <property type="match status" value="1"/>
</dbReference>
<evidence type="ECO:0000259" key="5">
    <source>
        <dbReference type="PROSITE" id="PS50110"/>
    </source>
</evidence>
<dbReference type="InterPro" id="IPR011006">
    <property type="entry name" value="CheY-like_superfamily"/>
</dbReference>
<evidence type="ECO:0000259" key="6">
    <source>
        <dbReference type="PROSITE" id="PS50112"/>
    </source>
</evidence>
<evidence type="ECO:0000256" key="1">
    <source>
        <dbReference type="ARBA" id="ARBA00022553"/>
    </source>
</evidence>
<evidence type="ECO:0000313" key="8">
    <source>
        <dbReference type="Proteomes" id="UP000799777"/>
    </source>
</evidence>
<dbReference type="Gene3D" id="1.10.287.130">
    <property type="match status" value="1"/>
</dbReference>
<reference evidence="7" key="1">
    <citation type="journal article" date="2020" name="Stud. Mycol.">
        <title>101 Dothideomycetes genomes: a test case for predicting lifestyles and emergence of pathogens.</title>
        <authorList>
            <person name="Haridas S."/>
            <person name="Albert R."/>
            <person name="Binder M."/>
            <person name="Bloem J."/>
            <person name="Labutti K."/>
            <person name="Salamov A."/>
            <person name="Andreopoulos B."/>
            <person name="Baker S."/>
            <person name="Barry K."/>
            <person name="Bills G."/>
            <person name="Bluhm B."/>
            <person name="Cannon C."/>
            <person name="Castanera R."/>
            <person name="Culley D."/>
            <person name="Daum C."/>
            <person name="Ezra D."/>
            <person name="Gonzalez J."/>
            <person name="Henrissat B."/>
            <person name="Kuo A."/>
            <person name="Liang C."/>
            <person name="Lipzen A."/>
            <person name="Lutzoni F."/>
            <person name="Magnuson J."/>
            <person name="Mondo S."/>
            <person name="Nolan M."/>
            <person name="Ohm R."/>
            <person name="Pangilinan J."/>
            <person name="Park H.-J."/>
            <person name="Ramirez L."/>
            <person name="Alfaro M."/>
            <person name="Sun H."/>
            <person name="Tritt A."/>
            <person name="Yoshinaga Y."/>
            <person name="Zwiers L.-H."/>
            <person name="Turgeon B."/>
            <person name="Goodwin S."/>
            <person name="Spatafora J."/>
            <person name="Crous P."/>
            <person name="Grigoriev I."/>
        </authorList>
    </citation>
    <scope>NUCLEOTIDE SEQUENCE</scope>
    <source>
        <strain evidence="7">CBS 110217</strain>
    </source>
</reference>
<dbReference type="InterPro" id="IPR003594">
    <property type="entry name" value="HATPase_dom"/>
</dbReference>
<feature type="domain" description="Histidine kinase" evidence="4">
    <location>
        <begin position="752"/>
        <end position="1055"/>
    </location>
</feature>
<dbReference type="Pfam" id="PF00512">
    <property type="entry name" value="HisKA"/>
    <property type="match status" value="1"/>
</dbReference>
<dbReference type="InterPro" id="IPR036097">
    <property type="entry name" value="HisK_dim/P_sf"/>
</dbReference>
<dbReference type="Pfam" id="PF00072">
    <property type="entry name" value="Response_reg"/>
    <property type="match status" value="1"/>
</dbReference>
<dbReference type="SUPFAM" id="SSF55781">
    <property type="entry name" value="GAF domain-like"/>
    <property type="match status" value="1"/>
</dbReference>
<protein>
    <submittedName>
        <fullName evidence="7">Histidine kinase HHK11p</fullName>
    </submittedName>
</protein>
<dbReference type="Pfam" id="PF13188">
    <property type="entry name" value="PAS_8"/>
    <property type="match status" value="1"/>
</dbReference>
<dbReference type="SMART" id="SM00387">
    <property type="entry name" value="HATPase_c"/>
    <property type="match status" value="1"/>
</dbReference>
<keyword evidence="8" id="KW-1185">Reference proteome</keyword>
<dbReference type="CDD" id="cd17546">
    <property type="entry name" value="REC_hyHK_CKI1_RcsC-like"/>
    <property type="match status" value="1"/>
</dbReference>
<dbReference type="InterPro" id="IPR001789">
    <property type="entry name" value="Sig_transdc_resp-reg_receiver"/>
</dbReference>
<dbReference type="InterPro" id="IPR035965">
    <property type="entry name" value="PAS-like_dom_sf"/>
</dbReference>
<sequence length="1338" mass="150041">MSCDRGPATPERHYHQALSDDHARRTKGTIPELWRETTQEELSAVRLLDALDTDERPSFAIQAQLGQSWDDDTPLDLVYWNAAFTNSDGLRAKVTGRYAQDSVFIEHGATQKAFRKWLRGVGDGNDFARRGNAYIFDGLIWTATTAESYKILSGLHVSLFLPDVSPKNMGEPLGSPKNMPVQGRAPLVPPSSTITESSCPGQDTLSPRPKHGPYDLTSLEPPQRLLSEHMEFFRNVDWAKTPLGPMTAWPPELRIAVNVCLNDLQPCVLFWGPDFVMIYNEPYIQLLGVMHPTAMGASARVVASQYWHTFQPLIDHIDATGNAVRDIEIPIFIDRHGFLEETYWSFEFIPVLDNDGYIAGYSHPLFEATKHKLLERRVSSLVELSSQTAKATTLQSYWDLALHTLTLQDKDVPLALLYAAETSLNSDFGSVSSPGSIPLIENYQLKGTIGVHHGHTIAPHAINIQCEGSGLQPLLARAAKSRKATVVQFEELCLTDRELKDINWKGYSEPCRTIVICPLLPTTGEQVEGFLIFGTNPRRPFDEDYQQFLHVMLRLLATSWASVALFEEEVRQKEKAMVRAAQLQEQLLAEMQMKETRFQRFAERADVAIFITDAAGRYTYRNQRWYEVFKPAADELDAHGAMLQVAFPEDVARCEGYLGKLILTKEPVIFELKTKMPWQPPAELSSPETDSTEHFHWILCSAYPEIGHDGELVEIVGNVTDISRQKWGEGVQKTRTESAMESKRHLEHFIDTTSHEMRNPLSAIMQSADGILCSYSPRGVVPPSPNAWSASLEQIMDAAQTIAQCAQHMRHIIDDILTISKLDSGLLVITPVDAQPESVANHAVKMFEAEARAASVDLKFIVDQSYRDLDVDWVSLDPTRILQVYRMDLPLSSCSALQDPTSRTYLVVLALTGQILINLLTNAIKFTRLEQTRYVTVKLSASREQPESQLGGTQFIEEKLVDNDRRLEDDWREHDDLFYIQFCVNDTGRGLTEDERGSLFTRFSQASPRTHIHYGGSGLGLFISRRLTELQGGAIGLASESKKGSTFSFYVKTRRIMPTMVRRGSVPRVLPEDLRHRPSNPLLNMSRPSPPVRIPSHRTDDGRWSTPPSPRLLRQVPLHQRSSTFMQADSPSEARELPLSDGEALQQKVVPATLHVLVVEDNLVNQRVLAKQLRNSGCVVSVANHGREAVDYLEKTIHWNRDHAQSYPTSRRPSCHIPCTEPPPPSHCDELEAIDLSVILMDWEMPIMNGLEAVAQIRRLEADGWLKGRIPVIGVTANVRQQQIETAMTAGMDDVVGKPFRVSELLPRMRGIIEKVVYGQIDSGVAGLDITDGESSAQ</sequence>
<feature type="region of interest" description="Disordered" evidence="3">
    <location>
        <begin position="1071"/>
        <end position="1111"/>
    </location>
</feature>
<evidence type="ECO:0000313" key="7">
    <source>
        <dbReference type="EMBL" id="KAF2027286.1"/>
    </source>
</evidence>
<dbReference type="PRINTS" id="PR00344">
    <property type="entry name" value="BCTRLSENSOR"/>
</dbReference>
<organism evidence="7 8">
    <name type="scientific">Setomelanomma holmii</name>
    <dbReference type="NCBI Taxonomy" id="210430"/>
    <lineage>
        <taxon>Eukaryota</taxon>
        <taxon>Fungi</taxon>
        <taxon>Dikarya</taxon>
        <taxon>Ascomycota</taxon>
        <taxon>Pezizomycotina</taxon>
        <taxon>Dothideomycetes</taxon>
        <taxon>Pleosporomycetidae</taxon>
        <taxon>Pleosporales</taxon>
        <taxon>Pleosporineae</taxon>
        <taxon>Phaeosphaeriaceae</taxon>
        <taxon>Setomelanomma</taxon>
    </lineage>
</organism>
<feature type="compositionally biased region" description="Polar residues" evidence="3">
    <location>
        <begin position="190"/>
        <end position="205"/>
    </location>
</feature>
<accession>A0A9P4LHW3</accession>
<dbReference type="Proteomes" id="UP000799777">
    <property type="component" value="Unassembled WGS sequence"/>
</dbReference>
<dbReference type="PROSITE" id="PS50112">
    <property type="entry name" value="PAS"/>
    <property type="match status" value="1"/>
</dbReference>
<dbReference type="Gene3D" id="3.40.50.2300">
    <property type="match status" value="1"/>
</dbReference>
<evidence type="ECO:0000256" key="2">
    <source>
        <dbReference type="PROSITE-ProRule" id="PRU00169"/>
    </source>
</evidence>
<dbReference type="CDD" id="cd00082">
    <property type="entry name" value="HisKA"/>
    <property type="match status" value="1"/>
</dbReference>
<feature type="region of interest" description="Disordered" evidence="3">
    <location>
        <begin position="1"/>
        <end position="24"/>
    </location>
</feature>
<evidence type="ECO:0000259" key="4">
    <source>
        <dbReference type="PROSITE" id="PS50109"/>
    </source>
</evidence>
<dbReference type="SMART" id="SM00448">
    <property type="entry name" value="REC"/>
    <property type="match status" value="1"/>
</dbReference>
<keyword evidence="7" id="KW-0808">Transferase</keyword>
<dbReference type="SMART" id="SM00388">
    <property type="entry name" value="HisKA"/>
    <property type="match status" value="1"/>
</dbReference>
<dbReference type="InterPro" id="IPR058846">
    <property type="entry name" value="PAS-like"/>
</dbReference>
<feature type="region of interest" description="Disordered" evidence="3">
    <location>
        <begin position="189"/>
        <end position="214"/>
    </location>
</feature>
<dbReference type="Pfam" id="PF02518">
    <property type="entry name" value="HATPase_c"/>
    <property type="match status" value="1"/>
</dbReference>
<dbReference type="SUPFAM" id="SSF55785">
    <property type="entry name" value="PYP-like sensor domain (PAS domain)"/>
    <property type="match status" value="1"/>
</dbReference>
<dbReference type="PANTHER" id="PTHR43719">
    <property type="entry name" value="TWO-COMPONENT HISTIDINE KINASE"/>
    <property type="match status" value="1"/>
</dbReference>
<dbReference type="InterPro" id="IPR050956">
    <property type="entry name" value="2C_system_His_kinase"/>
</dbReference>
<dbReference type="InterPro" id="IPR036890">
    <property type="entry name" value="HATPase_C_sf"/>
</dbReference>
<dbReference type="InterPro" id="IPR004358">
    <property type="entry name" value="Sig_transdc_His_kin-like_C"/>
</dbReference>
<proteinExistence type="predicted"/>
<dbReference type="PROSITE" id="PS50109">
    <property type="entry name" value="HIS_KIN"/>
    <property type="match status" value="1"/>
</dbReference>